<dbReference type="CDD" id="cd02440">
    <property type="entry name" value="AdoMet_MTases"/>
    <property type="match status" value="1"/>
</dbReference>
<dbReference type="InterPro" id="IPR029063">
    <property type="entry name" value="SAM-dependent_MTases_sf"/>
</dbReference>
<dbReference type="EMBL" id="FCOK02000002">
    <property type="protein sequence ID" value="SAL12403.1"/>
    <property type="molecule type" value="Genomic_DNA"/>
</dbReference>
<proteinExistence type="predicted"/>
<dbReference type="InterPro" id="IPR025282">
    <property type="entry name" value="DUF4214"/>
</dbReference>
<dbReference type="PANTHER" id="PTHR43861">
    <property type="entry name" value="TRANS-ACONITATE 2-METHYLTRANSFERASE-RELATED"/>
    <property type="match status" value="1"/>
</dbReference>
<sequence>MTSAVLNSLIARVKADSAAHEPRKNYDEAPPAPVAHHLLLATTPMLSSASAHPGTADIGLFLEDHGDEFVKTSYRFLLGREPDAKGVAIYVGQISRGATRLGIAAKIRLSKEGRRVGVRVRGLGLPMMLIAADSVLRRSGLGVLTSIALRRLEARAVRRAAPFVRHRAVERMLAAWHPPLERIAGMVPRHEHELAVLSQHLSDLQEIVTPVPPVPPEVIDSYYLAFEDANRGSQESVMAKLAVYDNWFASLMKARVQSLYAVVDIGCGRGEWLSYVTRKGFDAVGVDMNSVMVNVCLQRGFDAQCTDALSFLRSLPTGSVTAVTGFHVIEHVPFDYLFALVAESYRVLAEGGAVLFETPNPENVLVGSHTFYHDFTHRHPITPTAISFLLKHQGFKDIDIIRSSPYPDEAKVPGNDPLTERVNGHLCGPQDFAVTGFKNRTEESRT</sequence>
<dbReference type="AlphaFoldDB" id="A0A158EY26"/>
<keyword evidence="2" id="KW-0808">Transferase</keyword>
<dbReference type="GO" id="GO:0008168">
    <property type="term" value="F:methyltransferase activity"/>
    <property type="evidence" value="ECO:0007669"/>
    <property type="project" value="UniProtKB-KW"/>
</dbReference>
<evidence type="ECO:0000313" key="2">
    <source>
        <dbReference type="EMBL" id="SAL12403.1"/>
    </source>
</evidence>
<keyword evidence="2" id="KW-0489">Methyltransferase</keyword>
<reference evidence="2 3" key="1">
    <citation type="submission" date="2016-01" db="EMBL/GenBank/DDBJ databases">
        <authorList>
            <person name="Oliw E.H."/>
        </authorList>
    </citation>
    <scope>NUCLEOTIDE SEQUENCE [LARGE SCALE GENOMIC DNA]</scope>
    <source>
        <strain evidence="2">LMG 27134</strain>
    </source>
</reference>
<dbReference type="Pfam" id="PF13946">
    <property type="entry name" value="DUF4214"/>
    <property type="match status" value="1"/>
</dbReference>
<evidence type="ECO:0000313" key="3">
    <source>
        <dbReference type="Proteomes" id="UP000054683"/>
    </source>
</evidence>
<protein>
    <submittedName>
        <fullName evidence="2">Type 11 methyltransferase</fullName>
    </submittedName>
</protein>
<evidence type="ECO:0000259" key="1">
    <source>
        <dbReference type="Pfam" id="PF13946"/>
    </source>
</evidence>
<gene>
    <name evidence="2" type="ORF">AWB69_00375</name>
</gene>
<dbReference type="GO" id="GO:0032259">
    <property type="term" value="P:methylation"/>
    <property type="evidence" value="ECO:0007669"/>
    <property type="project" value="UniProtKB-KW"/>
</dbReference>
<dbReference type="SUPFAM" id="SSF53335">
    <property type="entry name" value="S-adenosyl-L-methionine-dependent methyltransferases"/>
    <property type="match status" value="1"/>
</dbReference>
<dbReference type="Gene3D" id="3.40.50.150">
    <property type="entry name" value="Vaccinia Virus protein VP39"/>
    <property type="match status" value="1"/>
</dbReference>
<dbReference type="Proteomes" id="UP000054683">
    <property type="component" value="Unassembled WGS sequence"/>
</dbReference>
<dbReference type="OrthoDB" id="9816564at2"/>
<accession>A0A158EY26</accession>
<dbReference type="Pfam" id="PF13489">
    <property type="entry name" value="Methyltransf_23"/>
    <property type="match status" value="1"/>
</dbReference>
<organism evidence="2 3">
    <name type="scientific">Caballeronia udeis</name>
    <dbReference type="NCBI Taxonomy" id="1232866"/>
    <lineage>
        <taxon>Bacteria</taxon>
        <taxon>Pseudomonadati</taxon>
        <taxon>Pseudomonadota</taxon>
        <taxon>Betaproteobacteria</taxon>
        <taxon>Burkholderiales</taxon>
        <taxon>Burkholderiaceae</taxon>
        <taxon>Caballeronia</taxon>
    </lineage>
</organism>
<name>A0A158EY26_9BURK</name>
<feature type="domain" description="DUF4214" evidence="1">
    <location>
        <begin position="67"/>
        <end position="112"/>
    </location>
</feature>
<dbReference type="RefSeq" id="WP_062081498.1">
    <property type="nucleotide sequence ID" value="NZ_FCOK02000002.1"/>
</dbReference>